<gene>
    <name evidence="1" type="ORF">OB935_18860</name>
</gene>
<reference evidence="1" key="1">
    <citation type="submission" date="2024-05" db="EMBL/GenBank/DDBJ databases">
        <title>WGS of Aeromonas isolates.</title>
        <authorList>
            <person name="Lee H."/>
        </authorList>
    </citation>
    <scope>NUCLEOTIDE SEQUENCE</scope>
    <source>
        <strain evidence="1">SU58-3</strain>
    </source>
</reference>
<keyword evidence="2" id="KW-1185">Reference proteome</keyword>
<comment type="caution">
    <text evidence="1">The sequence shown here is derived from an EMBL/GenBank/DDBJ whole genome shotgun (WGS) entry which is preliminary data.</text>
</comment>
<dbReference type="EMBL" id="JAOPLL010000015">
    <property type="protein sequence ID" value="MDM5073878.1"/>
    <property type="molecule type" value="Genomic_DNA"/>
</dbReference>
<evidence type="ECO:0000313" key="2">
    <source>
        <dbReference type="Proteomes" id="UP001168107"/>
    </source>
</evidence>
<sequence>MFDTLFGSLIAKAAEMDLEKLAMVCIVAIVIVSKSSKEAKS</sequence>
<proteinExistence type="predicted"/>
<organism evidence="1 2">
    <name type="scientific">Aeromonas bestiarum</name>
    <dbReference type="NCBI Taxonomy" id="105751"/>
    <lineage>
        <taxon>Bacteria</taxon>
        <taxon>Pseudomonadati</taxon>
        <taxon>Pseudomonadota</taxon>
        <taxon>Gammaproteobacteria</taxon>
        <taxon>Aeromonadales</taxon>
        <taxon>Aeromonadaceae</taxon>
        <taxon>Aeromonas</taxon>
    </lineage>
</organism>
<accession>A0ABT7Q3G9</accession>
<evidence type="ECO:0000313" key="1">
    <source>
        <dbReference type="EMBL" id="MDM5073878.1"/>
    </source>
</evidence>
<dbReference type="RefSeq" id="WP_290019542.1">
    <property type="nucleotide sequence ID" value="NZ_JAOPLL010000015.1"/>
</dbReference>
<name>A0ABT7Q3G9_9GAMM</name>
<protein>
    <submittedName>
        <fullName evidence="1">Uncharacterized protein</fullName>
    </submittedName>
</protein>
<dbReference type="Proteomes" id="UP001168107">
    <property type="component" value="Unassembled WGS sequence"/>
</dbReference>